<keyword evidence="4 7" id="KW-0812">Transmembrane</keyword>
<feature type="transmembrane region" description="Helical" evidence="7">
    <location>
        <begin position="417"/>
        <end position="438"/>
    </location>
</feature>
<dbReference type="SUPFAM" id="SSF53448">
    <property type="entry name" value="Nucleotide-diphospho-sugar transferases"/>
    <property type="match status" value="1"/>
</dbReference>
<evidence type="ECO:0000256" key="1">
    <source>
        <dbReference type="ARBA" id="ARBA00004141"/>
    </source>
</evidence>
<name>A0ABY1MDY1_RHORH</name>
<evidence type="ECO:0000256" key="3">
    <source>
        <dbReference type="ARBA" id="ARBA00022679"/>
    </source>
</evidence>
<evidence type="ECO:0000256" key="7">
    <source>
        <dbReference type="SAM" id="Phobius"/>
    </source>
</evidence>
<protein>
    <submittedName>
        <fullName evidence="8">Glycosyltransferase, catalytic subunit of cellulose synthase and poly-beta-1,6-N-acetylglucosamine synthase</fullName>
    </submittedName>
</protein>
<keyword evidence="6 7" id="KW-0472">Membrane</keyword>
<keyword evidence="9" id="KW-1185">Reference proteome</keyword>
<dbReference type="InterPro" id="IPR029044">
    <property type="entry name" value="Nucleotide-diphossugar_trans"/>
</dbReference>
<dbReference type="Pfam" id="PF13641">
    <property type="entry name" value="Glyco_tranf_2_3"/>
    <property type="match status" value="1"/>
</dbReference>
<dbReference type="EMBL" id="FXAV01000010">
    <property type="protein sequence ID" value="SMG49698.1"/>
    <property type="molecule type" value="Genomic_DNA"/>
</dbReference>
<dbReference type="Gene3D" id="3.90.550.10">
    <property type="entry name" value="Spore Coat Polysaccharide Biosynthesis Protein SpsA, Chain A"/>
    <property type="match status" value="1"/>
</dbReference>
<keyword evidence="3" id="KW-0808">Transferase</keyword>
<proteinExistence type="predicted"/>
<keyword evidence="5 7" id="KW-1133">Transmembrane helix</keyword>
<dbReference type="CDD" id="cd06427">
    <property type="entry name" value="CESA_like_2"/>
    <property type="match status" value="1"/>
</dbReference>
<comment type="subcellular location">
    <subcellularLocation>
        <location evidence="1">Membrane</location>
        <topology evidence="1">Multi-pass membrane protein</topology>
    </subcellularLocation>
</comment>
<organism evidence="8 9">
    <name type="scientific">Rhodococcus rhodochrous J3</name>
    <dbReference type="NCBI Taxonomy" id="903528"/>
    <lineage>
        <taxon>Bacteria</taxon>
        <taxon>Bacillati</taxon>
        <taxon>Actinomycetota</taxon>
        <taxon>Actinomycetes</taxon>
        <taxon>Mycobacteriales</taxon>
        <taxon>Nocardiaceae</taxon>
        <taxon>Rhodococcus</taxon>
    </lineage>
</organism>
<feature type="transmembrane region" description="Helical" evidence="7">
    <location>
        <begin position="55"/>
        <end position="71"/>
    </location>
</feature>
<feature type="transmembrane region" description="Helical" evidence="7">
    <location>
        <begin position="450"/>
        <end position="469"/>
    </location>
</feature>
<comment type="caution">
    <text evidence="8">The sequence shown here is derived from an EMBL/GenBank/DDBJ whole genome shotgun (WGS) entry which is preliminary data.</text>
</comment>
<dbReference type="RefSeq" id="WP_256922582.1">
    <property type="nucleotide sequence ID" value="NZ_FXAV01000010.1"/>
</dbReference>
<evidence type="ECO:0000256" key="4">
    <source>
        <dbReference type="ARBA" id="ARBA00022692"/>
    </source>
</evidence>
<dbReference type="PANTHER" id="PTHR43867:SF2">
    <property type="entry name" value="CELLULOSE SYNTHASE CATALYTIC SUBUNIT A [UDP-FORMING]"/>
    <property type="match status" value="1"/>
</dbReference>
<dbReference type="InterPro" id="IPR050321">
    <property type="entry name" value="Glycosyltr_2/OpgH_subfam"/>
</dbReference>
<gene>
    <name evidence="8" type="ORF">SAMN02745947_03639</name>
</gene>
<evidence type="ECO:0000313" key="8">
    <source>
        <dbReference type="EMBL" id="SMG49698.1"/>
    </source>
</evidence>
<evidence type="ECO:0000256" key="6">
    <source>
        <dbReference type="ARBA" id="ARBA00023136"/>
    </source>
</evidence>
<reference evidence="8 9" key="1">
    <citation type="submission" date="2017-04" db="EMBL/GenBank/DDBJ databases">
        <authorList>
            <person name="Varghese N."/>
            <person name="Submissions S."/>
        </authorList>
    </citation>
    <scope>NUCLEOTIDE SEQUENCE [LARGE SCALE GENOMIC DNA]</scope>
    <source>
        <strain evidence="8 9">J3</strain>
    </source>
</reference>
<evidence type="ECO:0000256" key="2">
    <source>
        <dbReference type="ARBA" id="ARBA00022676"/>
    </source>
</evidence>
<dbReference type="Proteomes" id="UP000193566">
    <property type="component" value="Unassembled WGS sequence"/>
</dbReference>
<evidence type="ECO:0000256" key="5">
    <source>
        <dbReference type="ARBA" id="ARBA00022989"/>
    </source>
</evidence>
<dbReference type="PANTHER" id="PTHR43867">
    <property type="entry name" value="CELLULOSE SYNTHASE CATALYTIC SUBUNIT A [UDP-FORMING]"/>
    <property type="match status" value="1"/>
</dbReference>
<feature type="transmembrane region" description="Helical" evidence="7">
    <location>
        <begin position="379"/>
        <end position="405"/>
    </location>
</feature>
<feature type="transmembrane region" description="Helical" evidence="7">
    <location>
        <begin position="77"/>
        <end position="97"/>
    </location>
</feature>
<keyword evidence="2" id="KW-0328">Glycosyltransferase</keyword>
<sequence>MAGRVNVGSGHDVPPEGTAEFDAYRTAALHEAVHGLRERSPVSSASVAFVPWQKYLGFALAAAFVLSLVVATKPTLIVFTVLCTFGYIATLADRLLLFTRGMARDAQFIVDDEEALALTDDQLPQYTVLVPAYNEPEVVGDLLAAMAALDYPADKLQVLLLLEEDDTVTIEAAEKAGLGESVEILLVPAADPRTKPKACNYGLHFTTGEIVTIFDAEDLPEPLQLRRVVVVFDRLGDDVACVQAKLAFHNGTQNLLTGWFTADYALWFNFILPGLMKSHSPIPLGGTSNHIRRSVFDDIGAWDPYNVTEDADLGVRIAESGYSTAVLDSTTLEEANSDPINWVRQRSRWYKGYLQTWLVHMRRPVRLWRVIGTAGMLRFTTLLAGTPIIACLNMVFWMTTLAWLLGQAELIEEIFPWYAYFPALISLVFGNVAVMYVNFVACRETGHSNLWWPCLTVPFYWVLMSIAAIKGTYQLIRNPSYWEKTFHGCRREGPQHVGVLDRLPGLSGGGTVARAGRAVLPG</sequence>
<accession>A0ABY1MDY1</accession>
<evidence type="ECO:0000313" key="9">
    <source>
        <dbReference type="Proteomes" id="UP000193566"/>
    </source>
</evidence>